<evidence type="ECO:0000313" key="5">
    <source>
        <dbReference type="Proteomes" id="UP000663854"/>
    </source>
</evidence>
<sequence>MHQIPIIAHGFNHQSCYRQPMSNLRQIHEVVSNRNSVNQQIDSSTSSSFSSVSSSQPIFEHVNLEKQINSTSNNNIQQHIGLNQDSNGINHHVKNMINNQENGFATDLSDASNTNNTFRRQSRTTNKAPNINQNRFLSRQSSLDSRSKTDSISSQGSIPLATAHSANVLHDSIRRERKAHTMAPLTRISGPISSVKSNMFANIAAPNIAPPMKSSSLTQIVPNNAYGFYSQPGIEMNGAVDNRYGGGDDNAPIIVKVRYDPATGGPPPEATIRQLINNRLQTHSNKNFASEPIILNFSDDNINSLVPQGPTRPQQLYSNQRVGSVSPSTRHPHLQISTPTPEQKFQFLQQRQQQMQLRQRQQQLLLQQKRQQLQLEQKQQQQLQLEQKQQQQRQLQLQQQQLQLRQKEQLRRQQLELRQREQLKLQQQRQQLKLQQQREQQRLRQELLRQQQLQNQRLQQFLQQQNQQQQQIQQSEQQQRYRQLFQQRQQQTIQQKHRNPSLPPMGPRSSRPIGPVGSTAINRSSSVYAHNRDIHPIQSVPIFPTPLKTSNNISSVNPQRLPYRNFSLSQPSSPIPRDIGTFKNYPRKQPPSLFIPINFEAAGEQQSIPIPVNHTSSPYNASPYGLQRSYTVPLATEIYRPSSALDTPELSQENLLDMLNQIPDLHGRQFHIEYAEPTEPDGYPIPSQFDNDNDKYPVPVVVDQLPSDIIQHVRSSNNHALQVALDLADQVDQNFQPINQSQQSVQKYHSISSDSLYNTTDVYSSVEATLTRNRYI</sequence>
<organism evidence="3 5">
    <name type="scientific">Rotaria sordida</name>
    <dbReference type="NCBI Taxonomy" id="392033"/>
    <lineage>
        <taxon>Eukaryota</taxon>
        <taxon>Metazoa</taxon>
        <taxon>Spiralia</taxon>
        <taxon>Gnathifera</taxon>
        <taxon>Rotifera</taxon>
        <taxon>Eurotatoria</taxon>
        <taxon>Bdelloidea</taxon>
        <taxon>Philodinida</taxon>
        <taxon>Philodinidae</taxon>
        <taxon>Rotaria</taxon>
    </lineage>
</organism>
<dbReference type="AlphaFoldDB" id="A0A813PSK1"/>
<evidence type="ECO:0000313" key="6">
    <source>
        <dbReference type="Proteomes" id="UP000663870"/>
    </source>
</evidence>
<evidence type="ECO:0000256" key="1">
    <source>
        <dbReference type="SAM" id="Coils"/>
    </source>
</evidence>
<evidence type="ECO:0000313" key="3">
    <source>
        <dbReference type="EMBL" id="CAF0754781.1"/>
    </source>
</evidence>
<feature type="region of interest" description="Disordered" evidence="2">
    <location>
        <begin position="304"/>
        <end position="337"/>
    </location>
</feature>
<feature type="coiled-coil region" evidence="1">
    <location>
        <begin position="358"/>
        <end position="478"/>
    </location>
</feature>
<feature type="region of interest" description="Disordered" evidence="2">
    <location>
        <begin position="556"/>
        <end position="575"/>
    </location>
</feature>
<comment type="caution">
    <text evidence="3">The sequence shown here is derived from an EMBL/GenBank/DDBJ whole genome shotgun (WGS) entry which is preliminary data.</text>
</comment>
<gene>
    <name evidence="4" type="ORF">JXQ802_LOCUS2241</name>
    <name evidence="3" type="ORF">PYM288_LOCUS2288</name>
</gene>
<keyword evidence="1" id="KW-0175">Coiled coil</keyword>
<proteinExistence type="predicted"/>
<protein>
    <submittedName>
        <fullName evidence="3">Uncharacterized protein</fullName>
    </submittedName>
</protein>
<dbReference type="EMBL" id="CAJNOH010000015">
    <property type="protein sequence ID" value="CAF0754781.1"/>
    <property type="molecule type" value="Genomic_DNA"/>
</dbReference>
<dbReference type="EMBL" id="CAJNOL010000027">
    <property type="protein sequence ID" value="CAF0761896.1"/>
    <property type="molecule type" value="Genomic_DNA"/>
</dbReference>
<evidence type="ECO:0000313" key="4">
    <source>
        <dbReference type="EMBL" id="CAF0761896.1"/>
    </source>
</evidence>
<name>A0A813PSK1_9BILA</name>
<feature type="region of interest" description="Disordered" evidence="2">
    <location>
        <begin position="481"/>
        <end position="514"/>
    </location>
</feature>
<evidence type="ECO:0000256" key="2">
    <source>
        <dbReference type="SAM" id="MobiDB-lite"/>
    </source>
</evidence>
<dbReference type="Proteomes" id="UP000663854">
    <property type="component" value="Unassembled WGS sequence"/>
</dbReference>
<accession>A0A813PSK1</accession>
<keyword evidence="6" id="KW-1185">Reference proteome</keyword>
<dbReference type="Proteomes" id="UP000663870">
    <property type="component" value="Unassembled WGS sequence"/>
</dbReference>
<reference evidence="3" key="1">
    <citation type="submission" date="2021-02" db="EMBL/GenBank/DDBJ databases">
        <authorList>
            <person name="Nowell W R."/>
        </authorList>
    </citation>
    <scope>NUCLEOTIDE SEQUENCE</scope>
</reference>
<feature type="compositionally biased region" description="Polar residues" evidence="2">
    <location>
        <begin position="104"/>
        <end position="157"/>
    </location>
</feature>
<feature type="region of interest" description="Disordered" evidence="2">
    <location>
        <begin position="104"/>
        <end position="158"/>
    </location>
</feature>
<feature type="compositionally biased region" description="Low complexity" evidence="2">
    <location>
        <begin position="481"/>
        <end position="494"/>
    </location>
</feature>